<evidence type="ECO:0000259" key="5">
    <source>
        <dbReference type="Pfam" id="PF00155"/>
    </source>
</evidence>
<dbReference type="SUPFAM" id="SSF53383">
    <property type="entry name" value="PLP-dependent transferases"/>
    <property type="match status" value="1"/>
</dbReference>
<dbReference type="InterPro" id="IPR015424">
    <property type="entry name" value="PyrdxlP-dep_Trfase"/>
</dbReference>
<evidence type="ECO:0000256" key="3">
    <source>
        <dbReference type="ARBA" id="ARBA00022679"/>
    </source>
</evidence>
<comment type="cofactor">
    <cofactor evidence="1">
        <name>pyridoxal 5'-phosphate</name>
        <dbReference type="ChEBI" id="CHEBI:597326"/>
    </cofactor>
</comment>
<dbReference type="Gene3D" id="3.90.1150.10">
    <property type="entry name" value="Aspartate Aminotransferase, domain 1"/>
    <property type="match status" value="1"/>
</dbReference>
<dbReference type="InterPro" id="IPR051326">
    <property type="entry name" value="Kynurenine-oxoglutarate_AT"/>
</dbReference>
<keyword evidence="7" id="KW-1185">Reference proteome</keyword>
<name>A0A0E9LVT3_9BACT</name>
<dbReference type="PANTHER" id="PTHR43807:SF20">
    <property type="entry name" value="FI04487P"/>
    <property type="match status" value="1"/>
</dbReference>
<keyword evidence="4" id="KW-0663">Pyridoxal phosphate</keyword>
<dbReference type="Gene3D" id="3.40.640.10">
    <property type="entry name" value="Type I PLP-dependent aspartate aminotransferase-like (Major domain)"/>
    <property type="match status" value="1"/>
</dbReference>
<dbReference type="GO" id="GO:0030170">
    <property type="term" value="F:pyridoxal phosphate binding"/>
    <property type="evidence" value="ECO:0007669"/>
    <property type="project" value="InterPro"/>
</dbReference>
<sequence>MIYSKLFSIDLGLVATLSENARLAGAIDLAGNYLSDDLPSTIASDLKNLPDDVFNRIVSTYGLIELRQEISHKMRSQYDRAYCPETEITITNGANQALFAAMTAFLGEGDEVILFEPAAENYLPIIMLSGARPVYVSLKGPDFHIDWEEVTRMVTANTKMIIINTPHNPTGMVLSELDMLRLQKVINGTRILVLSDECLEHLIYDGASHQSVALYPKLAECSIIVNSMAQSCRVAWPVGYCAAPAELMKQIRSILHVTDGGHFAPLQMLLAQCLGQKDIYRACLSTIARSATALMK</sequence>
<dbReference type="Proteomes" id="UP000032900">
    <property type="component" value="Unassembled WGS sequence"/>
</dbReference>
<accession>A0A0E9LVT3</accession>
<dbReference type="GO" id="GO:0005737">
    <property type="term" value="C:cytoplasm"/>
    <property type="evidence" value="ECO:0007669"/>
    <property type="project" value="TreeGrafter"/>
</dbReference>
<evidence type="ECO:0000256" key="2">
    <source>
        <dbReference type="ARBA" id="ARBA00022576"/>
    </source>
</evidence>
<reference evidence="6 7" key="1">
    <citation type="journal article" date="2015" name="Microbes Environ.">
        <title>Distribution and evolution of nitrogen fixation genes in the phylum bacteroidetes.</title>
        <authorList>
            <person name="Inoue J."/>
            <person name="Oshima K."/>
            <person name="Suda W."/>
            <person name="Sakamoto M."/>
            <person name="Iino T."/>
            <person name="Noda S."/>
            <person name="Hongoh Y."/>
            <person name="Hattori M."/>
            <person name="Ohkuma M."/>
        </authorList>
    </citation>
    <scope>NUCLEOTIDE SEQUENCE [LARGE SCALE GENOMIC DNA]</scope>
    <source>
        <strain evidence="6">JCM 15548</strain>
    </source>
</reference>
<keyword evidence="3 6" id="KW-0808">Transferase</keyword>
<evidence type="ECO:0000256" key="4">
    <source>
        <dbReference type="ARBA" id="ARBA00022898"/>
    </source>
</evidence>
<keyword evidence="2 6" id="KW-0032">Aminotransferase</keyword>
<organism evidence="6 7">
    <name type="scientific">Geofilum rubicundum JCM 15548</name>
    <dbReference type="NCBI Taxonomy" id="1236989"/>
    <lineage>
        <taxon>Bacteria</taxon>
        <taxon>Pseudomonadati</taxon>
        <taxon>Bacteroidota</taxon>
        <taxon>Bacteroidia</taxon>
        <taxon>Marinilabiliales</taxon>
        <taxon>Marinilabiliaceae</taxon>
        <taxon>Geofilum</taxon>
    </lineage>
</organism>
<dbReference type="InterPro" id="IPR015421">
    <property type="entry name" value="PyrdxlP-dep_Trfase_major"/>
</dbReference>
<dbReference type="PANTHER" id="PTHR43807">
    <property type="entry name" value="FI04487P"/>
    <property type="match status" value="1"/>
</dbReference>
<gene>
    <name evidence="6" type="ORF">JCM15548_11585</name>
</gene>
<dbReference type="InterPro" id="IPR015422">
    <property type="entry name" value="PyrdxlP-dep_Trfase_small"/>
</dbReference>
<protein>
    <submittedName>
        <fullName evidence="6">Aspartate aminotransferase</fullName>
    </submittedName>
</protein>
<dbReference type="InterPro" id="IPR004839">
    <property type="entry name" value="Aminotransferase_I/II_large"/>
</dbReference>
<evidence type="ECO:0000313" key="7">
    <source>
        <dbReference type="Proteomes" id="UP000032900"/>
    </source>
</evidence>
<feature type="domain" description="Aminotransferase class I/classII large" evidence="5">
    <location>
        <begin position="30"/>
        <end position="279"/>
    </location>
</feature>
<dbReference type="EMBL" id="BAZW01000008">
    <property type="protein sequence ID" value="GAO29403.1"/>
    <property type="molecule type" value="Genomic_DNA"/>
</dbReference>
<evidence type="ECO:0000313" key="6">
    <source>
        <dbReference type="EMBL" id="GAO29403.1"/>
    </source>
</evidence>
<evidence type="ECO:0000256" key="1">
    <source>
        <dbReference type="ARBA" id="ARBA00001933"/>
    </source>
</evidence>
<dbReference type="Pfam" id="PF00155">
    <property type="entry name" value="Aminotran_1_2"/>
    <property type="match status" value="1"/>
</dbReference>
<comment type="caution">
    <text evidence="6">The sequence shown here is derived from an EMBL/GenBank/DDBJ whole genome shotgun (WGS) entry which is preliminary data.</text>
</comment>
<dbReference type="GO" id="GO:0016212">
    <property type="term" value="F:kynurenine-oxoglutarate transaminase activity"/>
    <property type="evidence" value="ECO:0007669"/>
    <property type="project" value="TreeGrafter"/>
</dbReference>
<proteinExistence type="predicted"/>
<dbReference type="CDD" id="cd00609">
    <property type="entry name" value="AAT_like"/>
    <property type="match status" value="1"/>
</dbReference>
<dbReference type="STRING" id="1236989.JCM15548_11585"/>
<dbReference type="AlphaFoldDB" id="A0A0E9LVT3"/>